<comment type="catalytic activity">
    <reaction evidence="6 7 8">
        <text>RNA(n) + a ribonucleoside 5'-triphosphate = RNA(n+1) + diphosphate</text>
        <dbReference type="Rhea" id="RHEA:21248"/>
        <dbReference type="Rhea" id="RHEA-COMP:14527"/>
        <dbReference type="Rhea" id="RHEA-COMP:17342"/>
        <dbReference type="ChEBI" id="CHEBI:33019"/>
        <dbReference type="ChEBI" id="CHEBI:61557"/>
        <dbReference type="ChEBI" id="CHEBI:140395"/>
        <dbReference type="EC" id="2.7.7.6"/>
    </reaction>
</comment>
<feature type="binding site" evidence="7">
    <location>
        <position position="895"/>
    </location>
    <ligand>
        <name>Zn(2+)</name>
        <dbReference type="ChEBI" id="CHEBI:29105"/>
        <label>2</label>
    </ligand>
</feature>
<feature type="binding site" evidence="7">
    <location>
        <position position="463"/>
    </location>
    <ligand>
        <name>Mg(2+)</name>
        <dbReference type="ChEBI" id="CHEBI:18420"/>
    </ligand>
</feature>
<feature type="region of interest" description="Disordered" evidence="9">
    <location>
        <begin position="1416"/>
        <end position="1468"/>
    </location>
</feature>
<evidence type="ECO:0000313" key="12">
    <source>
        <dbReference type="Proteomes" id="UP001235664"/>
    </source>
</evidence>
<evidence type="ECO:0000256" key="9">
    <source>
        <dbReference type="SAM" id="MobiDB-lite"/>
    </source>
</evidence>
<evidence type="ECO:0000256" key="1">
    <source>
        <dbReference type="ARBA" id="ARBA00022478"/>
    </source>
</evidence>
<dbReference type="Pfam" id="PF00623">
    <property type="entry name" value="RNA_pol_Rpb1_2"/>
    <property type="match status" value="1"/>
</dbReference>
<dbReference type="InterPro" id="IPR045867">
    <property type="entry name" value="DNA-dir_RpoC_beta_prime"/>
</dbReference>
<dbReference type="GO" id="GO:0003899">
    <property type="term" value="F:DNA-directed RNA polymerase activity"/>
    <property type="evidence" value="ECO:0007669"/>
    <property type="project" value="UniProtKB-EC"/>
</dbReference>
<keyword evidence="3 7" id="KW-0548">Nucleotidyltransferase</keyword>
<protein>
    <recommendedName>
        <fullName evidence="7">DNA-directed RNA polymerase subunit beta'</fullName>
        <shortName evidence="7">RNAP subunit beta'</shortName>
        <ecNumber evidence="7">2.7.7.6</ecNumber>
    </recommendedName>
    <alternativeName>
        <fullName evidence="7">RNA polymerase subunit beta'</fullName>
    </alternativeName>
    <alternativeName>
        <fullName evidence="7">Transcriptase subunit beta'</fullName>
    </alternativeName>
</protein>
<dbReference type="PANTHER" id="PTHR19376:SF54">
    <property type="entry name" value="DNA-DIRECTED RNA POLYMERASE SUBUNIT BETA"/>
    <property type="match status" value="1"/>
</dbReference>
<feature type="binding site" evidence="7">
    <location>
        <position position="902"/>
    </location>
    <ligand>
        <name>Zn(2+)</name>
        <dbReference type="ChEBI" id="CHEBI:29105"/>
        <label>2</label>
    </ligand>
</feature>
<dbReference type="Gene3D" id="2.40.50.100">
    <property type="match status" value="3"/>
</dbReference>
<dbReference type="InterPro" id="IPR007066">
    <property type="entry name" value="RNA_pol_Rpb1_3"/>
</dbReference>
<comment type="similarity">
    <text evidence="7 8">Belongs to the RNA polymerase beta' chain family.</text>
</comment>
<keyword evidence="7" id="KW-0862">Zinc</keyword>
<dbReference type="Gene3D" id="1.10.40.90">
    <property type="match status" value="1"/>
</dbReference>
<dbReference type="Gene3D" id="2.40.40.20">
    <property type="match status" value="1"/>
</dbReference>
<comment type="caution">
    <text evidence="11">The sequence shown here is derived from an EMBL/GenBank/DDBJ whole genome shotgun (WGS) entry which is preliminary data.</text>
</comment>
<feature type="compositionally biased region" description="Acidic residues" evidence="9">
    <location>
        <begin position="1455"/>
        <end position="1468"/>
    </location>
</feature>
<keyword evidence="7" id="KW-0460">Magnesium</keyword>
<gene>
    <name evidence="7 11" type="primary">rpoC</name>
    <name evidence="11" type="ORF">Q9K01_14225</name>
</gene>
<dbReference type="InterPro" id="IPR007083">
    <property type="entry name" value="RNA_pol_Rpb1_4"/>
</dbReference>
<comment type="cofactor">
    <cofactor evidence="7">
        <name>Zn(2+)</name>
        <dbReference type="ChEBI" id="CHEBI:29105"/>
    </cofactor>
    <text evidence="7">Binds 2 Zn(2+) ions per subunit.</text>
</comment>
<evidence type="ECO:0000313" key="11">
    <source>
        <dbReference type="EMBL" id="MDP4540779.1"/>
    </source>
</evidence>
<dbReference type="CDD" id="cd02655">
    <property type="entry name" value="RNAP_beta'_C"/>
    <property type="match status" value="1"/>
</dbReference>
<comment type="subunit">
    <text evidence="7">The RNAP catalytic core consists of 2 alpha, 1 beta, 1 beta' and 1 omega subunit. When a sigma factor is associated with the core the holoenzyme is formed, which can initiate transcription.</text>
</comment>
<dbReference type="InterPro" id="IPR042102">
    <property type="entry name" value="RNA_pol_Rpb1_3_sf"/>
</dbReference>
<dbReference type="InterPro" id="IPR012754">
    <property type="entry name" value="DNA-dir_RpoC_beta_prime_bact"/>
</dbReference>
<evidence type="ECO:0000256" key="6">
    <source>
        <dbReference type="ARBA" id="ARBA00048552"/>
    </source>
</evidence>
<keyword evidence="2 7" id="KW-0808">Transferase</keyword>
<dbReference type="Gene3D" id="4.10.860.120">
    <property type="entry name" value="RNA polymerase II, clamp domain"/>
    <property type="match status" value="1"/>
</dbReference>
<dbReference type="InterPro" id="IPR000722">
    <property type="entry name" value="RNA_pol_asu"/>
</dbReference>
<name>A0ABT9HBS7_9SPHN</name>
<feature type="domain" description="RNA polymerase N-terminal" evidence="10">
    <location>
        <begin position="236"/>
        <end position="515"/>
    </location>
</feature>
<keyword evidence="12" id="KW-1185">Reference proteome</keyword>
<keyword evidence="1 7" id="KW-0240">DNA-directed RNA polymerase</keyword>
<feature type="binding site" evidence="7">
    <location>
        <position position="88"/>
    </location>
    <ligand>
        <name>Zn(2+)</name>
        <dbReference type="ChEBI" id="CHEBI:29105"/>
        <label>1</label>
    </ligand>
</feature>
<dbReference type="Gene3D" id="1.10.1790.20">
    <property type="match status" value="1"/>
</dbReference>
<dbReference type="SMART" id="SM00663">
    <property type="entry name" value="RPOLA_N"/>
    <property type="match status" value="1"/>
</dbReference>
<reference evidence="11 12" key="1">
    <citation type="submission" date="2023-08" db="EMBL/GenBank/DDBJ databases">
        <title>genomic of DY56.</title>
        <authorList>
            <person name="Wang Y."/>
        </authorList>
    </citation>
    <scope>NUCLEOTIDE SEQUENCE [LARGE SCALE GENOMIC DNA]</scope>
    <source>
        <strain evidence="11 12">DY56-A-20</strain>
    </source>
</reference>
<feature type="binding site" evidence="7">
    <location>
        <position position="85"/>
    </location>
    <ligand>
        <name>Zn(2+)</name>
        <dbReference type="ChEBI" id="CHEBI:29105"/>
        <label>1</label>
    </ligand>
</feature>
<dbReference type="Gene3D" id="1.10.132.30">
    <property type="match status" value="1"/>
</dbReference>
<dbReference type="InterPro" id="IPR044893">
    <property type="entry name" value="RNA_pol_Rpb1_clamp_domain"/>
</dbReference>
<feature type="binding site" evidence="7">
    <location>
        <position position="72"/>
    </location>
    <ligand>
        <name>Zn(2+)</name>
        <dbReference type="ChEBI" id="CHEBI:29105"/>
        <label>1</label>
    </ligand>
</feature>
<dbReference type="PANTHER" id="PTHR19376">
    <property type="entry name" value="DNA-DIRECTED RNA POLYMERASE"/>
    <property type="match status" value="1"/>
</dbReference>
<dbReference type="SUPFAM" id="SSF64484">
    <property type="entry name" value="beta and beta-prime subunits of DNA dependent RNA-polymerase"/>
    <property type="match status" value="1"/>
</dbReference>
<dbReference type="InterPro" id="IPR007081">
    <property type="entry name" value="RNA_pol_Rpb1_5"/>
</dbReference>
<feature type="binding site" evidence="7">
    <location>
        <position position="905"/>
    </location>
    <ligand>
        <name>Zn(2+)</name>
        <dbReference type="ChEBI" id="CHEBI:29105"/>
        <label>2</label>
    </ligand>
</feature>
<dbReference type="GO" id="GO:0000428">
    <property type="term" value="C:DNA-directed RNA polymerase complex"/>
    <property type="evidence" value="ECO:0007669"/>
    <property type="project" value="UniProtKB-KW"/>
</dbReference>
<comment type="function">
    <text evidence="7 8">DNA-dependent RNA polymerase catalyzes the transcription of DNA into RNA using the four ribonucleoside triphosphates as substrates.</text>
</comment>
<sequence length="1468" mass="162968">MNELTKFTNQLAKPETFDQIQIGIASPERIRSWSFGEIKKPETINYRTFKPERDGLFCARIFGPVKDYECLCGKYKRMKYKGVVCEKCGVEVTVTKVRRERMGHIELAAPVAHIWFLKSLPSRIGLLLDMQLKQLERVLYFESYIVTEPGLTPLEKFQLMTEDELLDAQDEYGEDAFTADIGAAAVKTMLMDLDLEQERADLLQELETTKSTLKPKKIIKRLKVVESFIDSGNRPEWMILEVIPVIPPELRPLVPLDGGRFATSDLNDLYRRVINRNNRLKRLIELRAPDIIVRNEKRMLQEAVDALFDNGRRGRVITGANKRPLKSLSDMLKGKQGRFRQNLLGKRVDYSGRSVIVTGPELKLHQCGLPKKMALELFKPFIYARLDAKGLSMTLKQAKKWVEKERKEVWDILDEVIREHPVLLNRAPTLHRLGIQAFEPVLIEGKAIQLHPLVCSAFNADFDGDQMAVHVPLSLEAQLEARVLMMSTNNILSPANGKPIIVPSQDMVLGLYYLSMERQEKTPEFIENGDGAKVEKLPMFSDMAEVHHALETKAVTLHTKVIARVPQADEKGNVSMTRFETTPGRMLIGECLPKNHKVPYDIINRLLTKKEIGDVIDQVYRHTGQKDTVLFADAIMVLGFRHAFKAGISFGKDDMIIPDSKDKTVEDTKDLVADYEQQYQDGLITQQEKYNKVIDAWSRCGDVVAEAMMEEIRSQPIGDDGKQAQINSIYMMSHSGARGSPAQMKQLAGMRGLMAKPSGEIIENPIISNFKEGLNVLEYFNSTHGARKGLADTALKTANSGYLTRRLVDVSQDCVIVEEDCKTQNALEMRAIVQGGSIIASLGERILGRTIAEDIVNAATGEVIVKAGTLLDEPMVKEIEAAETQVAKIRSPLVCEADQGVCGKCYGRDLARGTPVNIGEAVGVIAAQSIGEPGTQLTMRTFHIGGAAQLNETSHLESISSGKIVYRDMPTIVDKRGRILSLARNGELAVIDAEGREREIHKVPYGTVLMHKDGEQVKEGDRLAEWDPFSLPIITEQSGVVRFQDLVEGTTLEERVDDATGIAQRVVTENRATGRKRNEDLRPRLTLLNEAGDETEAARYMLAPGTTMSVEDGQRVEAGDILARASREAAKTRDITGGLPRVAELFEARLPKDISVIAKISGKIEFVREYKAKRKIAIVPEEGDAVEYLVPKTKVIDVQEGDFVKKGDTLISGSPNPHDILEVMGVEALSEYMVNEIQEVYRLQGVKINDKHIEVIVRQMLQKVEITDGGDTTLLPGEQVDLEEMNEANAKLTRNKRKAAGVPILLGITKASLQTRSFISAASFQETTRVLTQASVEGKKDTLIGLKENVIVGRLIPAGTGAGMNRMRVTASGRDAALRSQWKKAQEAIIAAQTAEEEHKAELAQGAEAAMGDDPLARMEGETHGTDADAGDYLRTDQAEAPDAIEKHEEAPAPTEEDAAQAEEQSED</sequence>
<feature type="binding site" evidence="7">
    <location>
        <position position="465"/>
    </location>
    <ligand>
        <name>Mg(2+)</name>
        <dbReference type="ChEBI" id="CHEBI:18420"/>
    </ligand>
</feature>
<dbReference type="Gene3D" id="1.10.150.390">
    <property type="match status" value="1"/>
</dbReference>
<dbReference type="Pfam" id="PF05000">
    <property type="entry name" value="RNA_pol_Rpb1_4"/>
    <property type="match status" value="1"/>
</dbReference>
<evidence type="ECO:0000256" key="2">
    <source>
        <dbReference type="ARBA" id="ARBA00022679"/>
    </source>
</evidence>
<comment type="cofactor">
    <cofactor evidence="7">
        <name>Mg(2+)</name>
        <dbReference type="ChEBI" id="CHEBI:18420"/>
    </cofactor>
    <text evidence="7">Binds 1 Mg(2+) ion per subunit.</text>
</comment>
<dbReference type="InterPro" id="IPR006592">
    <property type="entry name" value="RNA_pol_N"/>
</dbReference>
<dbReference type="Proteomes" id="UP001235664">
    <property type="component" value="Unassembled WGS sequence"/>
</dbReference>
<evidence type="ECO:0000259" key="10">
    <source>
        <dbReference type="SMART" id="SM00663"/>
    </source>
</evidence>
<dbReference type="Pfam" id="PF04998">
    <property type="entry name" value="RNA_pol_Rpb1_5"/>
    <property type="match status" value="1"/>
</dbReference>
<dbReference type="Gene3D" id="1.10.274.100">
    <property type="entry name" value="RNA polymerase Rpb1, domain 3"/>
    <property type="match status" value="2"/>
</dbReference>
<dbReference type="InterPro" id="IPR038120">
    <property type="entry name" value="Rpb1_funnel_sf"/>
</dbReference>
<evidence type="ECO:0000256" key="3">
    <source>
        <dbReference type="ARBA" id="ARBA00022695"/>
    </source>
</evidence>
<organism evidence="11 12">
    <name type="scientific">Qipengyuania benthica</name>
    <dbReference type="NCBI Taxonomy" id="3067651"/>
    <lineage>
        <taxon>Bacteria</taxon>
        <taxon>Pseudomonadati</taxon>
        <taxon>Pseudomonadota</taxon>
        <taxon>Alphaproteobacteria</taxon>
        <taxon>Sphingomonadales</taxon>
        <taxon>Erythrobacteraceae</taxon>
        <taxon>Qipengyuania</taxon>
    </lineage>
</organism>
<dbReference type="NCBIfam" id="TIGR02386">
    <property type="entry name" value="rpoC_TIGR"/>
    <property type="match status" value="1"/>
</dbReference>
<feature type="compositionally biased region" description="Basic and acidic residues" evidence="9">
    <location>
        <begin position="1416"/>
        <end position="1451"/>
    </location>
</feature>
<evidence type="ECO:0000256" key="7">
    <source>
        <dbReference type="HAMAP-Rule" id="MF_01322"/>
    </source>
</evidence>
<dbReference type="HAMAP" id="MF_01322">
    <property type="entry name" value="RNApol_bact_RpoC"/>
    <property type="match status" value="1"/>
</dbReference>
<dbReference type="Pfam" id="PF04997">
    <property type="entry name" value="RNA_pol_Rpb1_1"/>
    <property type="match status" value="1"/>
</dbReference>
<dbReference type="EMBL" id="JAVAIL010000006">
    <property type="protein sequence ID" value="MDP4540779.1"/>
    <property type="molecule type" value="Genomic_DNA"/>
</dbReference>
<accession>A0ABT9HBS7</accession>
<proteinExistence type="inferred from homology"/>
<feature type="binding site" evidence="7">
    <location>
        <position position="821"/>
    </location>
    <ligand>
        <name>Zn(2+)</name>
        <dbReference type="ChEBI" id="CHEBI:29105"/>
        <label>2</label>
    </ligand>
</feature>
<feature type="binding site" evidence="7">
    <location>
        <position position="461"/>
    </location>
    <ligand>
        <name>Mg(2+)</name>
        <dbReference type="ChEBI" id="CHEBI:18420"/>
    </ligand>
</feature>
<dbReference type="CDD" id="cd01609">
    <property type="entry name" value="RNAP_beta'_N"/>
    <property type="match status" value="1"/>
</dbReference>
<keyword evidence="4 7" id="KW-0479">Metal-binding</keyword>
<evidence type="ECO:0000256" key="8">
    <source>
        <dbReference type="RuleBase" id="RU004279"/>
    </source>
</evidence>
<keyword evidence="5 7" id="KW-0804">Transcription</keyword>
<dbReference type="Pfam" id="PF04983">
    <property type="entry name" value="RNA_pol_Rpb1_3"/>
    <property type="match status" value="1"/>
</dbReference>
<evidence type="ECO:0000256" key="4">
    <source>
        <dbReference type="ARBA" id="ARBA00022723"/>
    </source>
</evidence>
<feature type="binding site" evidence="7">
    <location>
        <position position="70"/>
    </location>
    <ligand>
        <name>Zn(2+)</name>
        <dbReference type="ChEBI" id="CHEBI:29105"/>
        <label>1</label>
    </ligand>
</feature>
<dbReference type="EC" id="2.7.7.6" evidence="7"/>
<dbReference type="InterPro" id="IPR007080">
    <property type="entry name" value="RNA_pol_Rpb1_1"/>
</dbReference>
<evidence type="ECO:0000256" key="5">
    <source>
        <dbReference type="ARBA" id="ARBA00023163"/>
    </source>
</evidence>